<organism evidence="1 2">
    <name type="scientific">Zizania palustris</name>
    <name type="common">Northern wild rice</name>
    <dbReference type="NCBI Taxonomy" id="103762"/>
    <lineage>
        <taxon>Eukaryota</taxon>
        <taxon>Viridiplantae</taxon>
        <taxon>Streptophyta</taxon>
        <taxon>Embryophyta</taxon>
        <taxon>Tracheophyta</taxon>
        <taxon>Spermatophyta</taxon>
        <taxon>Magnoliopsida</taxon>
        <taxon>Liliopsida</taxon>
        <taxon>Poales</taxon>
        <taxon>Poaceae</taxon>
        <taxon>BOP clade</taxon>
        <taxon>Oryzoideae</taxon>
        <taxon>Oryzeae</taxon>
        <taxon>Zizaniinae</taxon>
        <taxon>Zizania</taxon>
    </lineage>
</organism>
<proteinExistence type="predicted"/>
<evidence type="ECO:0000313" key="2">
    <source>
        <dbReference type="Proteomes" id="UP000729402"/>
    </source>
</evidence>
<gene>
    <name evidence="1" type="ORF">GUJ93_ZPchr0583g7129</name>
</gene>
<sequence>MYPRCSLGHAFNDDAHRCEEFLQHLLFEASLLPHMDPQISVAPERLWISVFEDDDEAFSIWHNEATKAAKAMVTPMLGLDAEVIRGLSVMVHCPCTSSPPHAPSEKGTRGGLDDEKVKALLSCGHYHLDCIRA</sequence>
<comment type="caution">
    <text evidence="1">The sequence shown here is derived from an EMBL/GenBank/DDBJ whole genome shotgun (WGS) entry which is preliminary data.</text>
</comment>
<keyword evidence="2" id="KW-1185">Reference proteome</keyword>
<reference evidence="1" key="2">
    <citation type="submission" date="2021-02" db="EMBL/GenBank/DDBJ databases">
        <authorList>
            <person name="Kimball J.A."/>
            <person name="Haas M.W."/>
            <person name="Macchietto M."/>
            <person name="Kono T."/>
            <person name="Duquette J."/>
            <person name="Shao M."/>
        </authorList>
    </citation>
    <scope>NUCLEOTIDE SEQUENCE</scope>
    <source>
        <tissue evidence="1">Fresh leaf tissue</tissue>
    </source>
</reference>
<dbReference type="Proteomes" id="UP000729402">
    <property type="component" value="Unassembled WGS sequence"/>
</dbReference>
<protein>
    <submittedName>
        <fullName evidence="1">Uncharacterized protein</fullName>
    </submittedName>
</protein>
<reference evidence="1" key="1">
    <citation type="journal article" date="2021" name="bioRxiv">
        <title>Whole Genome Assembly and Annotation of Northern Wild Rice, Zizania palustris L., Supports a Whole Genome Duplication in the Zizania Genus.</title>
        <authorList>
            <person name="Haas M."/>
            <person name="Kono T."/>
            <person name="Macchietto M."/>
            <person name="Millas R."/>
            <person name="McGilp L."/>
            <person name="Shao M."/>
            <person name="Duquette J."/>
            <person name="Hirsch C.N."/>
            <person name="Kimball J."/>
        </authorList>
    </citation>
    <scope>NUCLEOTIDE SEQUENCE</scope>
    <source>
        <tissue evidence="1">Fresh leaf tissue</tissue>
    </source>
</reference>
<dbReference type="EMBL" id="JAAALK010000938">
    <property type="protein sequence ID" value="KAG8044088.1"/>
    <property type="molecule type" value="Genomic_DNA"/>
</dbReference>
<dbReference type="AlphaFoldDB" id="A0A8J5VEE0"/>
<evidence type="ECO:0000313" key="1">
    <source>
        <dbReference type="EMBL" id="KAG8044088.1"/>
    </source>
</evidence>
<accession>A0A8J5VEE0</accession>
<name>A0A8J5VEE0_ZIZPA</name>